<dbReference type="EMBL" id="JFBM01000073">
    <property type="protein sequence ID" value="KFU75363.1"/>
    <property type="molecule type" value="Genomic_DNA"/>
</dbReference>
<feature type="compositionally biased region" description="Polar residues" evidence="1">
    <location>
        <begin position="142"/>
        <end position="152"/>
    </location>
</feature>
<dbReference type="AlphaFoldDB" id="A0A2P2FF67"/>
<name>A0A2P2FF67_AMYLU</name>
<sequence>MGTKFDVEAIKKSAGTIGALMNDMSAFEALEGHWPNAGKFMLAVWLERLVDDRRNAIVAHAEHLKLAFEKMEEKLNSIANDFENADGDNADKISSSMSELEGDVIGAVNSFDTTTESDQHNYTHDDEATSPHANDPHDSDGYNDNLNDQVTT</sequence>
<dbReference type="RefSeq" id="WP_034324510.1">
    <property type="nucleotide sequence ID" value="NZ_JFBM01000073.1"/>
</dbReference>
<evidence type="ECO:0000256" key="1">
    <source>
        <dbReference type="SAM" id="MobiDB-lite"/>
    </source>
</evidence>
<keyword evidence="3" id="KW-1185">Reference proteome</keyword>
<accession>A0A2P2FF67</accession>
<evidence type="ECO:0000313" key="3">
    <source>
        <dbReference type="Proteomes" id="UP000256220"/>
    </source>
</evidence>
<organism evidence="2 3">
    <name type="scientific">Amycolatopsis lurida NRRL 2430</name>
    <dbReference type="NCBI Taxonomy" id="1460371"/>
    <lineage>
        <taxon>Bacteria</taxon>
        <taxon>Bacillati</taxon>
        <taxon>Actinomycetota</taxon>
        <taxon>Actinomycetes</taxon>
        <taxon>Pseudonocardiales</taxon>
        <taxon>Pseudonocardiaceae</taxon>
        <taxon>Amycolatopsis</taxon>
    </lineage>
</organism>
<reference evidence="2 3" key="1">
    <citation type="journal article" date="2014" name="Genome Announc.">
        <title>Draft Genome Sequence of Amycolatopsis lurida NRRL 2430, Producer of the Glycopeptide Family Antibiotic Ristocetin.</title>
        <authorList>
            <person name="Kwun M.J."/>
            <person name="Hong H.J."/>
        </authorList>
    </citation>
    <scope>NUCLEOTIDE SEQUENCE [LARGE SCALE GENOMIC DNA]</scope>
    <source>
        <strain evidence="2 3">NRRL 2430</strain>
    </source>
</reference>
<gene>
    <name evidence="2" type="ORF">BB31_41890</name>
</gene>
<feature type="compositionally biased region" description="Basic and acidic residues" evidence="1">
    <location>
        <begin position="117"/>
        <end position="140"/>
    </location>
</feature>
<dbReference type="Proteomes" id="UP000256220">
    <property type="component" value="Unassembled WGS sequence"/>
</dbReference>
<protein>
    <submittedName>
        <fullName evidence="2">Uncharacterized protein</fullName>
    </submittedName>
</protein>
<proteinExistence type="predicted"/>
<evidence type="ECO:0000313" key="2">
    <source>
        <dbReference type="EMBL" id="KFU75363.1"/>
    </source>
</evidence>
<feature type="region of interest" description="Disordered" evidence="1">
    <location>
        <begin position="114"/>
        <end position="152"/>
    </location>
</feature>
<comment type="caution">
    <text evidence="2">The sequence shown here is derived from an EMBL/GenBank/DDBJ whole genome shotgun (WGS) entry which is preliminary data.</text>
</comment>